<evidence type="ECO:0000313" key="3">
    <source>
        <dbReference type="EMBL" id="MFD1834725.1"/>
    </source>
</evidence>
<gene>
    <name evidence="3" type="ORF">ACFSDA_06495</name>
</gene>
<name>A0ABW4PX40_9MICO</name>
<dbReference type="RefSeq" id="WP_343903954.1">
    <property type="nucleotide sequence ID" value="NZ_BAAAIS010000002.1"/>
</dbReference>
<evidence type="ECO:0000256" key="2">
    <source>
        <dbReference type="SAM" id="Phobius"/>
    </source>
</evidence>
<keyword evidence="2" id="KW-0812">Transmembrane</keyword>
<sequence>MEALGRRAWLRPAALAIGGLLLAVVLAVAADQLLAGVLLALFALFMAYWTSPLRQGPHEPLAEAMHRRSDAVTIIVWAPGDPLSARLQTALRTPREDLVWVNAAKDEDAERLVEELGGPGNLPVVIVGSEVATRATVGRALDMRAAGQERARQAEDGLDGDPRGD</sequence>
<reference evidence="4" key="1">
    <citation type="journal article" date="2019" name="Int. J. Syst. Evol. Microbiol.">
        <title>The Global Catalogue of Microorganisms (GCM) 10K type strain sequencing project: providing services to taxonomists for standard genome sequencing and annotation.</title>
        <authorList>
            <consortium name="The Broad Institute Genomics Platform"/>
            <consortium name="The Broad Institute Genome Sequencing Center for Infectious Disease"/>
            <person name="Wu L."/>
            <person name="Ma J."/>
        </authorList>
    </citation>
    <scope>NUCLEOTIDE SEQUENCE [LARGE SCALE GENOMIC DNA]</scope>
    <source>
        <strain evidence="4">JCM 11650</strain>
    </source>
</reference>
<proteinExistence type="predicted"/>
<evidence type="ECO:0000256" key="1">
    <source>
        <dbReference type="SAM" id="MobiDB-lite"/>
    </source>
</evidence>
<feature type="transmembrane region" description="Helical" evidence="2">
    <location>
        <begin position="9"/>
        <end position="27"/>
    </location>
</feature>
<evidence type="ECO:0000313" key="4">
    <source>
        <dbReference type="Proteomes" id="UP001597280"/>
    </source>
</evidence>
<accession>A0ABW4PX40</accession>
<dbReference type="EMBL" id="JBHUFL010000002">
    <property type="protein sequence ID" value="MFD1834725.1"/>
    <property type="molecule type" value="Genomic_DNA"/>
</dbReference>
<keyword evidence="4" id="KW-1185">Reference proteome</keyword>
<dbReference type="Proteomes" id="UP001597280">
    <property type="component" value="Unassembled WGS sequence"/>
</dbReference>
<feature type="region of interest" description="Disordered" evidence="1">
    <location>
        <begin position="144"/>
        <end position="165"/>
    </location>
</feature>
<organism evidence="3 4">
    <name type="scientific">Brachybacterium rhamnosum</name>
    <dbReference type="NCBI Taxonomy" id="173361"/>
    <lineage>
        <taxon>Bacteria</taxon>
        <taxon>Bacillati</taxon>
        <taxon>Actinomycetota</taxon>
        <taxon>Actinomycetes</taxon>
        <taxon>Micrococcales</taxon>
        <taxon>Dermabacteraceae</taxon>
        <taxon>Brachybacterium</taxon>
    </lineage>
</organism>
<keyword evidence="2" id="KW-1133">Transmembrane helix</keyword>
<protein>
    <submittedName>
        <fullName evidence="3">Uncharacterized protein</fullName>
    </submittedName>
</protein>
<comment type="caution">
    <text evidence="3">The sequence shown here is derived from an EMBL/GenBank/DDBJ whole genome shotgun (WGS) entry which is preliminary data.</text>
</comment>
<feature type="compositionally biased region" description="Basic and acidic residues" evidence="1">
    <location>
        <begin position="147"/>
        <end position="165"/>
    </location>
</feature>
<keyword evidence="2" id="KW-0472">Membrane</keyword>